<dbReference type="Proteomes" id="UP001597541">
    <property type="component" value="Unassembled WGS sequence"/>
</dbReference>
<evidence type="ECO:0000256" key="4">
    <source>
        <dbReference type="ARBA" id="ARBA00022989"/>
    </source>
</evidence>
<gene>
    <name evidence="8" type="primary">mntP</name>
    <name evidence="9" type="ORF">ACFSUF_24075</name>
</gene>
<evidence type="ECO:0000256" key="6">
    <source>
        <dbReference type="ARBA" id="ARBA00023136"/>
    </source>
</evidence>
<sequence length="187" mass="19717">MGAEFTVELGQWLTILIMAMALGMDAFSLGIGIGLKGVRKLDILKISTVIGIFHIIMPLMGMFMGQYMSSILGEVATSAGGGLLLLLGGHMIYNSVKGEEARGFDHRTLWGIFVFALSVSIDSFSVGVSLGMFATDILLTVFSFGFFGGLMSVLGLLLGSRVSQSLGGYGEACGGVILLVFGILFIL</sequence>
<feature type="transmembrane region" description="Helical" evidence="8">
    <location>
        <begin position="137"/>
        <end position="159"/>
    </location>
</feature>
<evidence type="ECO:0000256" key="3">
    <source>
        <dbReference type="ARBA" id="ARBA00022692"/>
    </source>
</evidence>
<feature type="transmembrane region" description="Helical" evidence="8">
    <location>
        <begin position="108"/>
        <end position="131"/>
    </location>
</feature>
<evidence type="ECO:0000256" key="8">
    <source>
        <dbReference type="HAMAP-Rule" id="MF_01521"/>
    </source>
</evidence>
<dbReference type="InterPro" id="IPR022929">
    <property type="entry name" value="Put_MntP"/>
</dbReference>
<name>A0ABW5PJP4_9BACL</name>
<proteinExistence type="inferred from homology"/>
<evidence type="ECO:0000313" key="10">
    <source>
        <dbReference type="Proteomes" id="UP001597541"/>
    </source>
</evidence>
<comment type="similarity">
    <text evidence="8">Belongs to the MntP (TC 9.B.29) family.</text>
</comment>
<dbReference type="HAMAP" id="MF_01521">
    <property type="entry name" value="MntP_pump"/>
    <property type="match status" value="1"/>
</dbReference>
<feature type="transmembrane region" description="Helical" evidence="8">
    <location>
        <begin position="43"/>
        <end position="63"/>
    </location>
</feature>
<keyword evidence="7 8" id="KW-0464">Manganese</keyword>
<feature type="transmembrane region" description="Helical" evidence="8">
    <location>
        <begin position="166"/>
        <end position="186"/>
    </location>
</feature>
<dbReference type="PANTHER" id="PTHR35529:SF1">
    <property type="entry name" value="MANGANESE EFFLUX PUMP MNTP-RELATED"/>
    <property type="match status" value="1"/>
</dbReference>
<protein>
    <recommendedName>
        <fullName evidence="8">Putative manganese efflux pump MntP</fullName>
    </recommendedName>
</protein>
<comment type="function">
    <text evidence="8">Probably functions as a manganese efflux pump.</text>
</comment>
<reference evidence="10" key="1">
    <citation type="journal article" date="2019" name="Int. J. Syst. Evol. Microbiol.">
        <title>The Global Catalogue of Microorganisms (GCM) 10K type strain sequencing project: providing services to taxonomists for standard genome sequencing and annotation.</title>
        <authorList>
            <consortium name="The Broad Institute Genomics Platform"/>
            <consortium name="The Broad Institute Genome Sequencing Center for Infectious Disease"/>
            <person name="Wu L."/>
            <person name="Ma J."/>
        </authorList>
    </citation>
    <scope>NUCLEOTIDE SEQUENCE [LARGE SCALE GENOMIC DNA]</scope>
    <source>
        <strain evidence="10">KCTC 3950</strain>
    </source>
</reference>
<organism evidence="9 10">
    <name type="scientific">Paenibacillus gansuensis</name>
    <dbReference type="NCBI Taxonomy" id="306542"/>
    <lineage>
        <taxon>Bacteria</taxon>
        <taxon>Bacillati</taxon>
        <taxon>Bacillota</taxon>
        <taxon>Bacilli</taxon>
        <taxon>Bacillales</taxon>
        <taxon>Paenibacillaceae</taxon>
        <taxon>Paenibacillus</taxon>
    </lineage>
</organism>
<keyword evidence="10" id="KW-1185">Reference proteome</keyword>
<evidence type="ECO:0000256" key="7">
    <source>
        <dbReference type="ARBA" id="ARBA00023211"/>
    </source>
</evidence>
<keyword evidence="4 8" id="KW-1133">Transmembrane helix</keyword>
<feature type="transmembrane region" description="Helical" evidence="8">
    <location>
        <begin position="12"/>
        <end position="31"/>
    </location>
</feature>
<keyword evidence="3 8" id="KW-0812">Transmembrane</keyword>
<accession>A0ABW5PJP4</accession>
<keyword evidence="1 8" id="KW-0813">Transport</keyword>
<feature type="transmembrane region" description="Helical" evidence="8">
    <location>
        <begin position="75"/>
        <end position="96"/>
    </location>
</feature>
<dbReference type="EMBL" id="JBHUME010000019">
    <property type="protein sequence ID" value="MFD2615488.1"/>
    <property type="molecule type" value="Genomic_DNA"/>
</dbReference>
<evidence type="ECO:0000313" key="9">
    <source>
        <dbReference type="EMBL" id="MFD2615488.1"/>
    </source>
</evidence>
<dbReference type="PANTHER" id="PTHR35529">
    <property type="entry name" value="MANGANESE EFFLUX PUMP MNTP-RELATED"/>
    <property type="match status" value="1"/>
</dbReference>
<keyword evidence="6 8" id="KW-0472">Membrane</keyword>
<evidence type="ECO:0000256" key="1">
    <source>
        <dbReference type="ARBA" id="ARBA00022448"/>
    </source>
</evidence>
<keyword evidence="2 8" id="KW-1003">Cell membrane</keyword>
<evidence type="ECO:0000256" key="2">
    <source>
        <dbReference type="ARBA" id="ARBA00022475"/>
    </source>
</evidence>
<dbReference type="Pfam" id="PF02659">
    <property type="entry name" value="Mntp"/>
    <property type="match status" value="1"/>
</dbReference>
<keyword evidence="5 8" id="KW-0406">Ion transport</keyword>
<comment type="caution">
    <text evidence="9">The sequence shown here is derived from an EMBL/GenBank/DDBJ whole genome shotgun (WGS) entry which is preliminary data.</text>
</comment>
<evidence type="ECO:0000256" key="5">
    <source>
        <dbReference type="ARBA" id="ARBA00023065"/>
    </source>
</evidence>
<dbReference type="InterPro" id="IPR003810">
    <property type="entry name" value="Mntp/YtaF"/>
</dbReference>
<comment type="subcellular location">
    <subcellularLocation>
        <location evidence="8">Cell membrane</location>
        <topology evidence="8">Multi-pass membrane protein</topology>
    </subcellularLocation>
</comment>
<dbReference type="RefSeq" id="WP_377607410.1">
    <property type="nucleotide sequence ID" value="NZ_JBHUME010000019.1"/>
</dbReference>